<dbReference type="InterPro" id="IPR014127">
    <property type="entry name" value="CHP02757"/>
</dbReference>
<organism evidence="1">
    <name type="scientific">marine metagenome</name>
    <dbReference type="NCBI Taxonomy" id="408172"/>
    <lineage>
        <taxon>unclassified sequences</taxon>
        <taxon>metagenomes</taxon>
        <taxon>ecological metagenomes</taxon>
    </lineage>
</organism>
<evidence type="ECO:0000313" key="1">
    <source>
        <dbReference type="EMBL" id="SVD62200.1"/>
    </source>
</evidence>
<accession>A0A382WUD8</accession>
<evidence type="ECO:0008006" key="2">
    <source>
        <dbReference type="Google" id="ProtNLM"/>
    </source>
</evidence>
<dbReference type="Pfam" id="PF09674">
    <property type="entry name" value="DUF2400"/>
    <property type="match status" value="1"/>
</dbReference>
<name>A0A382WUD8_9ZZZZ</name>
<proteinExistence type="predicted"/>
<gene>
    <name evidence="1" type="ORF">METZ01_LOCUS415054</name>
</gene>
<dbReference type="NCBIfam" id="TIGR02757">
    <property type="entry name" value="TIGR02757 family protein"/>
    <property type="match status" value="1"/>
</dbReference>
<protein>
    <recommendedName>
        <fullName evidence="2">TIGR02757 family protein</fullName>
    </recommendedName>
</protein>
<sequence>MTLLELKEFLDEKAEFYQQKEFIQTDPIIIPHEYDNKLDIEISGFLISIISWGNRKSIINSGHKIITFLESSPYDFIINHSDQDLKRIKGNIHRTFNSEDLIYFIKSLKNIYINYNGLEDIMSNNNNGDNLQERISNFKKIFFELNHPKRTKKHLPDPLNGSAAKRFNMFLRWMVRSNNKGIDFGIWKSISPSQLSCPLDVHSGNTARKLGLLKRNQNDSLAVNELDLKLREMDKMDPVKYDFALFGLSVNEKF</sequence>
<dbReference type="AlphaFoldDB" id="A0A382WUD8"/>
<reference evidence="1" key="1">
    <citation type="submission" date="2018-05" db="EMBL/GenBank/DDBJ databases">
        <authorList>
            <person name="Lanie J.A."/>
            <person name="Ng W.-L."/>
            <person name="Kazmierczak K.M."/>
            <person name="Andrzejewski T.M."/>
            <person name="Davidsen T.M."/>
            <person name="Wayne K.J."/>
            <person name="Tettelin H."/>
            <person name="Glass J.I."/>
            <person name="Rusch D."/>
            <person name="Podicherti R."/>
            <person name="Tsui H.-C.T."/>
            <person name="Winkler M.E."/>
        </authorList>
    </citation>
    <scope>NUCLEOTIDE SEQUENCE</scope>
</reference>
<dbReference type="EMBL" id="UINC01162443">
    <property type="protein sequence ID" value="SVD62200.1"/>
    <property type="molecule type" value="Genomic_DNA"/>
</dbReference>